<accession>A0A931B1B2</accession>
<sequence>MVQAIEEIDGNVLKNLPNYESTEMVIQQSESRIDSVDVLLIDMRHKTND</sequence>
<evidence type="ECO:0000313" key="2">
    <source>
        <dbReference type="Proteomes" id="UP000637757"/>
    </source>
</evidence>
<organism evidence="1 2">
    <name type="scientific">Enterococcus lacertideformus</name>
    <dbReference type="NCBI Taxonomy" id="2771493"/>
    <lineage>
        <taxon>Bacteria</taxon>
        <taxon>Bacillati</taxon>
        <taxon>Bacillota</taxon>
        <taxon>Bacilli</taxon>
        <taxon>Lactobacillales</taxon>
        <taxon>Enterococcaceae</taxon>
        <taxon>Enterococcus</taxon>
    </lineage>
</organism>
<proteinExistence type="predicted"/>
<dbReference type="Proteomes" id="UP000637757">
    <property type="component" value="Unassembled WGS sequence"/>
</dbReference>
<gene>
    <name evidence="1" type="ORF">IC227_10050</name>
</gene>
<protein>
    <submittedName>
        <fullName evidence="1">Uncharacterized protein</fullName>
    </submittedName>
</protein>
<dbReference type="AlphaFoldDB" id="A0A931B1B2"/>
<dbReference type="EMBL" id="JADAKE010000020">
    <property type="protein sequence ID" value="MBF8808550.1"/>
    <property type="molecule type" value="Genomic_DNA"/>
</dbReference>
<name>A0A931B1B2_9ENTE</name>
<reference evidence="1" key="1">
    <citation type="submission" date="2020-09" db="EMBL/GenBank/DDBJ databases">
        <title>Genomic insights into the novelty and pathogenicity of a unique biofilm-forming Enterococcus sp. bacteria (Enterococcus lacertideformus) identified in reptiles.</title>
        <authorList>
            <person name="Agius J.E."/>
            <person name="Phalen D.N."/>
            <person name="Rose K."/>
            <person name="Eden J.-S."/>
        </authorList>
    </citation>
    <scope>NUCLEOTIDE SEQUENCE</scope>
    <source>
        <strain evidence="1">PHRS 0518</strain>
    </source>
</reference>
<keyword evidence="2" id="KW-1185">Reference proteome</keyword>
<comment type="caution">
    <text evidence="1">The sequence shown here is derived from an EMBL/GenBank/DDBJ whole genome shotgun (WGS) entry which is preliminary data.</text>
</comment>
<evidence type="ECO:0000313" key="1">
    <source>
        <dbReference type="EMBL" id="MBF8808550.1"/>
    </source>
</evidence>